<protein>
    <recommendedName>
        <fullName evidence="4">Dipeptidylpeptidase IV N-terminal domain-containing protein</fullName>
    </recommendedName>
</protein>
<dbReference type="SUPFAM" id="SSF82171">
    <property type="entry name" value="DPP6 N-terminal domain-like"/>
    <property type="match status" value="1"/>
</dbReference>
<reference evidence="2 3" key="1">
    <citation type="submission" date="2017-09" db="EMBL/GenBank/DDBJ databases">
        <title>Depth-based differentiation of microbial function through sediment-hosted aquifers and enrichment of novel symbionts in the deep terrestrial subsurface.</title>
        <authorList>
            <person name="Probst A.J."/>
            <person name="Ladd B."/>
            <person name="Jarett J.K."/>
            <person name="Geller-Mcgrath D.E."/>
            <person name="Sieber C.M."/>
            <person name="Emerson J.B."/>
            <person name="Anantharaman K."/>
            <person name="Thomas B.C."/>
            <person name="Malmstrom R."/>
            <person name="Stieglmeier M."/>
            <person name="Klingl A."/>
            <person name="Woyke T."/>
            <person name="Ryan C.M."/>
            <person name="Banfield J.F."/>
        </authorList>
    </citation>
    <scope>NUCLEOTIDE SEQUENCE [LARGE SCALE GENOMIC DNA]</scope>
    <source>
        <strain evidence="2">CG17_big_fil_post_rev_8_21_14_2_50_48_46</strain>
    </source>
</reference>
<dbReference type="InterPro" id="IPR011042">
    <property type="entry name" value="6-blade_b-propeller_TolB-like"/>
</dbReference>
<sequence length="290" mass="33208">MPGLVRMAYSPSWAPDGQRIAFLFRSRKDNSQEVHDILYTCLLDGSDLLKVKELKPARFKTVSWDASGENFLLSTEDTEEIYLLDKNGENLHKVSDGDNPSWHPSESRFVFTYDNNCEANDRVGGVQCNRQIRLYDVATSVTTSLPITLEREVYAPAWSNDGLKLQWLSTMTPQSKELNQRILEYHTFNLASQTQQTVPMNQTDLTFADAEWSKDRSLMVFNYLSNIYMYFFSLSKSFPITPGTDPSLSSDNTRVLYTNRLGENRADIALFDRRENTISTVISHRSLPLE</sequence>
<dbReference type="EMBL" id="PFFQ01000004">
    <property type="protein sequence ID" value="PIW19321.1"/>
    <property type="molecule type" value="Genomic_DNA"/>
</dbReference>
<dbReference type="PANTHER" id="PTHR36842">
    <property type="entry name" value="PROTEIN TOLB HOMOLOG"/>
    <property type="match status" value="1"/>
</dbReference>
<comment type="caution">
    <text evidence="2">The sequence shown here is derived from an EMBL/GenBank/DDBJ whole genome shotgun (WGS) entry which is preliminary data.</text>
</comment>
<evidence type="ECO:0000313" key="2">
    <source>
        <dbReference type="EMBL" id="PIW19321.1"/>
    </source>
</evidence>
<dbReference type="AlphaFoldDB" id="A0A2M7GAW5"/>
<accession>A0A2M7GAW5</accession>
<organism evidence="2 3">
    <name type="scientific">bacterium (Candidatus Blackallbacteria) CG17_big_fil_post_rev_8_21_14_2_50_48_46</name>
    <dbReference type="NCBI Taxonomy" id="2014261"/>
    <lineage>
        <taxon>Bacteria</taxon>
        <taxon>Candidatus Blackallbacteria</taxon>
    </lineage>
</organism>
<name>A0A2M7GAW5_9BACT</name>
<dbReference type="InterPro" id="IPR011659">
    <property type="entry name" value="WD40"/>
</dbReference>
<evidence type="ECO:0000256" key="1">
    <source>
        <dbReference type="ARBA" id="ARBA00009820"/>
    </source>
</evidence>
<comment type="similarity">
    <text evidence="1">Belongs to the TolB family.</text>
</comment>
<dbReference type="PANTHER" id="PTHR36842:SF1">
    <property type="entry name" value="PROTEIN TOLB"/>
    <property type="match status" value="1"/>
</dbReference>
<proteinExistence type="inferred from homology"/>
<dbReference type="Proteomes" id="UP000231019">
    <property type="component" value="Unassembled WGS sequence"/>
</dbReference>
<dbReference type="Pfam" id="PF07676">
    <property type="entry name" value="PD40"/>
    <property type="match status" value="1"/>
</dbReference>
<gene>
    <name evidence="2" type="ORF">COW36_00330</name>
</gene>
<evidence type="ECO:0000313" key="3">
    <source>
        <dbReference type="Proteomes" id="UP000231019"/>
    </source>
</evidence>
<dbReference type="Gene3D" id="2.120.10.30">
    <property type="entry name" value="TolB, C-terminal domain"/>
    <property type="match status" value="1"/>
</dbReference>
<evidence type="ECO:0008006" key="4">
    <source>
        <dbReference type="Google" id="ProtNLM"/>
    </source>
</evidence>